<feature type="domain" description="CHRD" evidence="2">
    <location>
        <begin position="40"/>
        <end position="175"/>
    </location>
</feature>
<feature type="signal peptide" evidence="1">
    <location>
        <begin position="1"/>
        <end position="28"/>
    </location>
</feature>
<sequence length="175" mass="18002">MSTRPTSRRIVRSLVSLAGALLVGAALANCSDDDTPAAPALVKFRATLVGGEENPPVTTTATGTSEFTLSRTNDTLFVNVSVTGLNNMRFGHFHTGARGTNGAVVAFLVDGPTVVGASNGRVGKQFITAANLSGTLLGQPLTALIDQMRAGNIYVNLHTDANAGGEVRGQVVLVP</sequence>
<organism evidence="3 4">
    <name type="scientific">Gemmatimonas groenlandica</name>
    <dbReference type="NCBI Taxonomy" id="2732249"/>
    <lineage>
        <taxon>Bacteria</taxon>
        <taxon>Pseudomonadati</taxon>
        <taxon>Gemmatimonadota</taxon>
        <taxon>Gemmatimonadia</taxon>
        <taxon>Gemmatimonadales</taxon>
        <taxon>Gemmatimonadaceae</taxon>
        <taxon>Gemmatimonas</taxon>
    </lineage>
</organism>
<dbReference type="Pfam" id="PF07452">
    <property type="entry name" value="CHRD"/>
    <property type="match status" value="1"/>
</dbReference>
<proteinExistence type="predicted"/>
<keyword evidence="4" id="KW-1185">Reference proteome</keyword>
<dbReference type="KEGG" id="ggr:HKW67_17785"/>
<evidence type="ECO:0000256" key="1">
    <source>
        <dbReference type="SAM" id="SignalP"/>
    </source>
</evidence>
<dbReference type="Proteomes" id="UP000500938">
    <property type="component" value="Chromosome"/>
</dbReference>
<evidence type="ECO:0000259" key="2">
    <source>
        <dbReference type="PROSITE" id="PS50933"/>
    </source>
</evidence>
<dbReference type="PROSITE" id="PS50933">
    <property type="entry name" value="CHRD"/>
    <property type="match status" value="1"/>
</dbReference>
<name>A0A6M4ISS0_9BACT</name>
<reference evidence="3 4" key="1">
    <citation type="submission" date="2020-05" db="EMBL/GenBank/DDBJ databases">
        <title>Complete genome sequence of Gemmatimonas greenlandica TET16.</title>
        <authorList>
            <person name="Zeng Y."/>
        </authorList>
    </citation>
    <scope>NUCLEOTIDE SEQUENCE [LARGE SCALE GENOMIC DNA]</scope>
    <source>
        <strain evidence="3 4">TET16</strain>
    </source>
</reference>
<feature type="chain" id="PRO_5026684006" evidence="1">
    <location>
        <begin position="29"/>
        <end position="175"/>
    </location>
</feature>
<evidence type="ECO:0000313" key="4">
    <source>
        <dbReference type="Proteomes" id="UP000500938"/>
    </source>
</evidence>
<evidence type="ECO:0000313" key="3">
    <source>
        <dbReference type="EMBL" id="QJR37235.1"/>
    </source>
</evidence>
<keyword evidence="1" id="KW-0732">Signal</keyword>
<gene>
    <name evidence="3" type="ORF">HKW67_17785</name>
</gene>
<dbReference type="EMBL" id="CP053085">
    <property type="protein sequence ID" value="QJR37235.1"/>
    <property type="molecule type" value="Genomic_DNA"/>
</dbReference>
<dbReference type="InterPro" id="IPR010895">
    <property type="entry name" value="CHRD"/>
</dbReference>
<dbReference type="SMART" id="SM00754">
    <property type="entry name" value="CHRD"/>
    <property type="match status" value="1"/>
</dbReference>
<dbReference type="AlphaFoldDB" id="A0A6M4ISS0"/>
<protein>
    <submittedName>
        <fullName evidence="3">CHRD domain-containing protein</fullName>
    </submittedName>
</protein>
<dbReference type="RefSeq" id="WP_171226668.1">
    <property type="nucleotide sequence ID" value="NZ_CP053085.1"/>
</dbReference>
<accession>A0A6M4ISS0</accession>